<feature type="domain" description="Flagellar hook-length control protein-like C-terminal" evidence="2">
    <location>
        <begin position="427"/>
        <end position="501"/>
    </location>
</feature>
<dbReference type="Gene3D" id="3.30.750.140">
    <property type="match status" value="1"/>
</dbReference>
<dbReference type="AlphaFoldDB" id="A0A5B9QUK8"/>
<dbReference type="InterPro" id="IPR038610">
    <property type="entry name" value="FliK-like_C_sf"/>
</dbReference>
<keyword evidence="3" id="KW-0966">Cell projection</keyword>
<evidence type="ECO:0000256" key="1">
    <source>
        <dbReference type="SAM" id="MobiDB-lite"/>
    </source>
</evidence>
<gene>
    <name evidence="3" type="ORF">UC8_47790</name>
</gene>
<dbReference type="Proteomes" id="UP000325286">
    <property type="component" value="Chromosome"/>
</dbReference>
<accession>A0A5B9QUK8</accession>
<dbReference type="KEGG" id="rul:UC8_47790"/>
<feature type="region of interest" description="Disordered" evidence="1">
    <location>
        <begin position="499"/>
        <end position="576"/>
    </location>
</feature>
<feature type="compositionally biased region" description="Polar residues" evidence="1">
    <location>
        <begin position="556"/>
        <end position="576"/>
    </location>
</feature>
<keyword evidence="4" id="KW-1185">Reference proteome</keyword>
<evidence type="ECO:0000313" key="4">
    <source>
        <dbReference type="Proteomes" id="UP000325286"/>
    </source>
</evidence>
<dbReference type="CDD" id="cd17470">
    <property type="entry name" value="T3SS_Flik_C"/>
    <property type="match status" value="1"/>
</dbReference>
<dbReference type="Pfam" id="PF02120">
    <property type="entry name" value="Flg_hook"/>
    <property type="match status" value="1"/>
</dbReference>
<keyword evidence="3" id="KW-0282">Flagellum</keyword>
<organism evidence="3 4">
    <name type="scientific">Roseimaritima ulvae</name>
    <dbReference type="NCBI Taxonomy" id="980254"/>
    <lineage>
        <taxon>Bacteria</taxon>
        <taxon>Pseudomonadati</taxon>
        <taxon>Planctomycetota</taxon>
        <taxon>Planctomycetia</taxon>
        <taxon>Pirellulales</taxon>
        <taxon>Pirellulaceae</taxon>
        <taxon>Roseimaritima</taxon>
    </lineage>
</organism>
<sequence length="576" mass="58424">MTSLLPANDSYSDRNSYSKYPKSLSAGFSSSSAARTGLNAPAIGDAFADVFQMIASMEGPPPADAPAEVSPPASNEPVASDAVKTETNSDDDASDPNQAAAVTAAAAVLTETEAESDEPDSDVVATKTPEDAAATASKPATELTAEPDADADQASDQQSAAANVEESAVLDSEPTTDDGSGDQPTIAEASAAAAATPLAADPATSSNPSETTTPVADATTTKAVTNGPTVEAASDSEPGDSESDEPVLARYAGDPQDASDDKSSGSRRRLRGQARGQQGRGEAVQGEFAGGESTPRELPPAVRPQTVAATATPDAAAGGIDISGMNPVHPAVAEPSAAAVALPTATPLPAATAAAGASAATKSSLSASGGESTAAPRTVTDPTVGAESTSSKDIRATTAGKEANEGPRVADRALLVQRVSRAFQRLGVDGGQVRIRLHPEELGGVQLQLNMQGQRMSGRVVTETEAARSILTQHLPELRQRLADQGMQVERLEVQLEGEQDAGGEMDLPNRDSAGQGRAGQGREGQDERTGFRGTRRPAAASTSSPESSTAAPQRHATSARSVVQAAQQKSVDLFG</sequence>
<reference evidence="3 4" key="1">
    <citation type="submission" date="2019-08" db="EMBL/GenBank/DDBJ databases">
        <title>Deep-cultivation of Planctomycetes and their phenomic and genomic characterization uncovers novel biology.</title>
        <authorList>
            <person name="Wiegand S."/>
            <person name="Jogler M."/>
            <person name="Boedeker C."/>
            <person name="Pinto D."/>
            <person name="Vollmers J."/>
            <person name="Rivas-Marin E."/>
            <person name="Kohn T."/>
            <person name="Peeters S.H."/>
            <person name="Heuer A."/>
            <person name="Rast P."/>
            <person name="Oberbeckmann S."/>
            <person name="Bunk B."/>
            <person name="Jeske O."/>
            <person name="Meyerdierks A."/>
            <person name="Storesund J.E."/>
            <person name="Kallscheuer N."/>
            <person name="Luecker S."/>
            <person name="Lage O.M."/>
            <person name="Pohl T."/>
            <person name="Merkel B.J."/>
            <person name="Hornburger P."/>
            <person name="Mueller R.-W."/>
            <person name="Bruemmer F."/>
            <person name="Labrenz M."/>
            <person name="Spormann A.M."/>
            <person name="Op den Camp H."/>
            <person name="Overmann J."/>
            <person name="Amann R."/>
            <person name="Jetten M.S.M."/>
            <person name="Mascher T."/>
            <person name="Medema M.H."/>
            <person name="Devos D.P."/>
            <person name="Kaster A.-K."/>
            <person name="Ovreas L."/>
            <person name="Rohde M."/>
            <person name="Galperin M.Y."/>
            <person name="Jogler C."/>
        </authorList>
    </citation>
    <scope>NUCLEOTIDE SEQUENCE [LARGE SCALE GENOMIC DNA]</scope>
    <source>
        <strain evidence="3 4">UC8</strain>
    </source>
</reference>
<name>A0A5B9QUK8_9BACT</name>
<evidence type="ECO:0000313" key="3">
    <source>
        <dbReference type="EMBL" id="QEG42737.1"/>
    </source>
</evidence>
<protein>
    <submittedName>
        <fullName evidence="3">Flagellar hook-length control protein FliK</fullName>
    </submittedName>
</protein>
<feature type="compositionally biased region" description="Low complexity" evidence="1">
    <location>
        <begin position="537"/>
        <end position="553"/>
    </location>
</feature>
<evidence type="ECO:0000259" key="2">
    <source>
        <dbReference type="Pfam" id="PF02120"/>
    </source>
</evidence>
<feature type="compositionally biased region" description="Low complexity" evidence="1">
    <location>
        <begin position="184"/>
        <end position="236"/>
    </location>
</feature>
<dbReference type="InterPro" id="IPR021136">
    <property type="entry name" value="Flagellar_hook_control-like_C"/>
</dbReference>
<keyword evidence="3" id="KW-0969">Cilium</keyword>
<proteinExistence type="predicted"/>
<feature type="region of interest" description="Disordered" evidence="1">
    <location>
        <begin position="57"/>
        <end position="328"/>
    </location>
</feature>
<dbReference type="RefSeq" id="WP_068137818.1">
    <property type="nucleotide sequence ID" value="NZ_CP042914.1"/>
</dbReference>
<feature type="compositionally biased region" description="Low complexity" evidence="1">
    <location>
        <begin position="99"/>
        <end position="111"/>
    </location>
</feature>
<dbReference type="EMBL" id="CP042914">
    <property type="protein sequence ID" value="QEG42737.1"/>
    <property type="molecule type" value="Genomic_DNA"/>
</dbReference>
<feature type="compositionally biased region" description="Low complexity" evidence="1">
    <location>
        <begin position="308"/>
        <end position="328"/>
    </location>
</feature>
<feature type="compositionally biased region" description="Acidic residues" evidence="1">
    <location>
        <begin position="112"/>
        <end position="121"/>
    </location>
</feature>
<feature type="region of interest" description="Disordered" evidence="1">
    <location>
        <begin position="364"/>
        <end position="405"/>
    </location>
</feature>